<feature type="transmembrane region" description="Helical" evidence="11">
    <location>
        <begin position="158"/>
        <end position="177"/>
    </location>
</feature>
<dbReference type="InterPro" id="IPR036890">
    <property type="entry name" value="HATPase_C_sf"/>
</dbReference>
<accession>A0A6J7EW34</accession>
<keyword evidence="5" id="KW-0808">Transferase</keyword>
<keyword evidence="10 11" id="KW-0472">Membrane</keyword>
<dbReference type="Pfam" id="PF00672">
    <property type="entry name" value="HAMP"/>
    <property type="match status" value="1"/>
</dbReference>
<organism evidence="14">
    <name type="scientific">freshwater metagenome</name>
    <dbReference type="NCBI Taxonomy" id="449393"/>
    <lineage>
        <taxon>unclassified sequences</taxon>
        <taxon>metagenomes</taxon>
        <taxon>ecological metagenomes</taxon>
    </lineage>
</organism>
<sequence>MSLRLRLTLSISLVVALSLGLLGFALVRSTRMGLLNTIEQQLEHSLYIRANSIPPPATAPQPVSDPRGRETAHIVVSPTGIIIVSEPSGPPSDPSPLPLLGADDLATLRAGRSTTADAADHSLSYLVRGALTADGRLEIEAAPLDGLESTMSTLVRRLVIGTLITLLLAAAAVVLVLRRGLRPLRQVIETADAVAAGEREQRIPTDAGPAEIRHLAGALDRMLQQQRASLTAMEETEGRLRRFISDASHELQTPITSVLGWTQLQRRGALDAKGEVAAMARIEAESRRMAALVEDLLLLARLDEPNALQARPLQLGHTDLSAVANDAVIDASAVEPARPITLDAPMPVIVQGDAGHVRQMIDNLLRNVRVHTPAGTPARVVVRSTATGATVTVQDDGPGIEPEHLEHVFDRFWRSDPSRARSTGGSGLGLAIVVALAEANDATVTAANRPTGGAAFTVTFAIGTGSGTGSETLGSASPPGAEV</sequence>
<dbReference type="Gene3D" id="6.10.340.10">
    <property type="match status" value="1"/>
</dbReference>
<dbReference type="EC" id="2.7.13.3" evidence="3"/>
<dbReference type="Pfam" id="PF02518">
    <property type="entry name" value="HATPase_c"/>
    <property type="match status" value="1"/>
</dbReference>
<evidence type="ECO:0000256" key="10">
    <source>
        <dbReference type="ARBA" id="ARBA00023136"/>
    </source>
</evidence>
<dbReference type="SUPFAM" id="SSF158472">
    <property type="entry name" value="HAMP domain-like"/>
    <property type="match status" value="1"/>
</dbReference>
<keyword evidence="7" id="KW-0418">Kinase</keyword>
<evidence type="ECO:0000256" key="1">
    <source>
        <dbReference type="ARBA" id="ARBA00000085"/>
    </source>
</evidence>
<dbReference type="SMART" id="SM00388">
    <property type="entry name" value="HisKA"/>
    <property type="match status" value="1"/>
</dbReference>
<dbReference type="CDD" id="cd00082">
    <property type="entry name" value="HisKA"/>
    <property type="match status" value="1"/>
</dbReference>
<dbReference type="Gene3D" id="3.30.565.10">
    <property type="entry name" value="Histidine kinase-like ATPase, C-terminal domain"/>
    <property type="match status" value="1"/>
</dbReference>
<feature type="domain" description="Histidine kinase" evidence="12">
    <location>
        <begin position="246"/>
        <end position="464"/>
    </location>
</feature>
<dbReference type="PROSITE" id="PS50885">
    <property type="entry name" value="HAMP"/>
    <property type="match status" value="1"/>
</dbReference>
<proteinExistence type="predicted"/>
<dbReference type="InterPro" id="IPR005467">
    <property type="entry name" value="His_kinase_dom"/>
</dbReference>
<name>A0A6J7EW34_9ZZZZ</name>
<dbReference type="AlphaFoldDB" id="A0A6J7EW34"/>
<evidence type="ECO:0000259" key="13">
    <source>
        <dbReference type="PROSITE" id="PS50885"/>
    </source>
</evidence>
<comment type="subcellular location">
    <subcellularLocation>
        <location evidence="2">Membrane</location>
    </subcellularLocation>
</comment>
<evidence type="ECO:0000256" key="8">
    <source>
        <dbReference type="ARBA" id="ARBA00022989"/>
    </source>
</evidence>
<feature type="domain" description="HAMP" evidence="13">
    <location>
        <begin position="178"/>
        <end position="231"/>
    </location>
</feature>
<dbReference type="SMART" id="SM00304">
    <property type="entry name" value="HAMP"/>
    <property type="match status" value="1"/>
</dbReference>
<dbReference type="EMBL" id="CAFBLP010000070">
    <property type="protein sequence ID" value="CAB4886551.1"/>
    <property type="molecule type" value="Genomic_DNA"/>
</dbReference>
<evidence type="ECO:0000313" key="14">
    <source>
        <dbReference type="EMBL" id="CAB4886551.1"/>
    </source>
</evidence>
<dbReference type="InterPro" id="IPR003661">
    <property type="entry name" value="HisK_dim/P_dom"/>
</dbReference>
<dbReference type="SUPFAM" id="SSF55874">
    <property type="entry name" value="ATPase domain of HSP90 chaperone/DNA topoisomerase II/histidine kinase"/>
    <property type="match status" value="1"/>
</dbReference>
<protein>
    <recommendedName>
        <fullName evidence="3">histidine kinase</fullName>
        <ecNumber evidence="3">2.7.13.3</ecNumber>
    </recommendedName>
</protein>
<dbReference type="SUPFAM" id="SSF47384">
    <property type="entry name" value="Homodimeric domain of signal transducing histidine kinase"/>
    <property type="match status" value="1"/>
</dbReference>
<evidence type="ECO:0000259" key="12">
    <source>
        <dbReference type="PROSITE" id="PS50109"/>
    </source>
</evidence>
<dbReference type="Pfam" id="PF00512">
    <property type="entry name" value="HisKA"/>
    <property type="match status" value="1"/>
</dbReference>
<comment type="catalytic activity">
    <reaction evidence="1">
        <text>ATP + protein L-histidine = ADP + protein N-phospho-L-histidine.</text>
        <dbReference type="EC" id="2.7.13.3"/>
    </reaction>
</comment>
<dbReference type="InterPro" id="IPR004358">
    <property type="entry name" value="Sig_transdc_His_kin-like_C"/>
</dbReference>
<dbReference type="InterPro" id="IPR050428">
    <property type="entry name" value="TCS_sensor_his_kinase"/>
</dbReference>
<evidence type="ECO:0000256" key="11">
    <source>
        <dbReference type="SAM" id="Phobius"/>
    </source>
</evidence>
<dbReference type="FunFam" id="1.10.287.130:FF:000001">
    <property type="entry name" value="Two-component sensor histidine kinase"/>
    <property type="match status" value="1"/>
</dbReference>
<dbReference type="InterPro" id="IPR003660">
    <property type="entry name" value="HAMP_dom"/>
</dbReference>
<dbReference type="GO" id="GO:0005886">
    <property type="term" value="C:plasma membrane"/>
    <property type="evidence" value="ECO:0007669"/>
    <property type="project" value="TreeGrafter"/>
</dbReference>
<evidence type="ECO:0000256" key="9">
    <source>
        <dbReference type="ARBA" id="ARBA00023012"/>
    </source>
</evidence>
<dbReference type="GO" id="GO:0000155">
    <property type="term" value="F:phosphorelay sensor kinase activity"/>
    <property type="evidence" value="ECO:0007669"/>
    <property type="project" value="InterPro"/>
</dbReference>
<evidence type="ECO:0000256" key="7">
    <source>
        <dbReference type="ARBA" id="ARBA00022777"/>
    </source>
</evidence>
<evidence type="ECO:0000256" key="4">
    <source>
        <dbReference type="ARBA" id="ARBA00022553"/>
    </source>
</evidence>
<evidence type="ECO:0000256" key="5">
    <source>
        <dbReference type="ARBA" id="ARBA00022679"/>
    </source>
</evidence>
<dbReference type="InterPro" id="IPR003594">
    <property type="entry name" value="HATPase_dom"/>
</dbReference>
<dbReference type="CDD" id="cd06225">
    <property type="entry name" value="HAMP"/>
    <property type="match status" value="1"/>
</dbReference>
<dbReference type="PANTHER" id="PTHR45436:SF5">
    <property type="entry name" value="SENSOR HISTIDINE KINASE TRCS"/>
    <property type="match status" value="1"/>
</dbReference>
<evidence type="ECO:0000256" key="3">
    <source>
        <dbReference type="ARBA" id="ARBA00012438"/>
    </source>
</evidence>
<gene>
    <name evidence="14" type="ORF">UFOPK3376_02328</name>
</gene>
<dbReference type="Gene3D" id="1.10.287.130">
    <property type="match status" value="1"/>
</dbReference>
<dbReference type="PROSITE" id="PS50109">
    <property type="entry name" value="HIS_KIN"/>
    <property type="match status" value="1"/>
</dbReference>
<evidence type="ECO:0000256" key="6">
    <source>
        <dbReference type="ARBA" id="ARBA00022692"/>
    </source>
</evidence>
<dbReference type="PRINTS" id="PR00344">
    <property type="entry name" value="BCTRLSENSOR"/>
</dbReference>
<dbReference type="SMART" id="SM00387">
    <property type="entry name" value="HATPase_c"/>
    <property type="match status" value="1"/>
</dbReference>
<keyword evidence="9" id="KW-0902">Two-component regulatory system</keyword>
<dbReference type="PANTHER" id="PTHR45436">
    <property type="entry name" value="SENSOR HISTIDINE KINASE YKOH"/>
    <property type="match status" value="1"/>
</dbReference>
<keyword evidence="4" id="KW-0597">Phosphoprotein</keyword>
<keyword evidence="8 11" id="KW-1133">Transmembrane helix</keyword>
<keyword evidence="6 11" id="KW-0812">Transmembrane</keyword>
<reference evidence="14" key="1">
    <citation type="submission" date="2020-05" db="EMBL/GenBank/DDBJ databases">
        <authorList>
            <person name="Chiriac C."/>
            <person name="Salcher M."/>
            <person name="Ghai R."/>
            <person name="Kavagutti S V."/>
        </authorList>
    </citation>
    <scope>NUCLEOTIDE SEQUENCE</scope>
</reference>
<dbReference type="InterPro" id="IPR036097">
    <property type="entry name" value="HisK_dim/P_sf"/>
</dbReference>
<evidence type="ECO:0000256" key="2">
    <source>
        <dbReference type="ARBA" id="ARBA00004370"/>
    </source>
</evidence>